<feature type="domain" description="Lcl C-terminal" evidence="1">
    <location>
        <begin position="264"/>
        <end position="373"/>
    </location>
</feature>
<name>A0A6I2MT65_9FLAO</name>
<feature type="domain" description="Lcl C-terminal" evidence="1">
    <location>
        <begin position="103"/>
        <end position="225"/>
    </location>
</feature>
<dbReference type="AlphaFoldDB" id="A0A6I2MT65"/>
<evidence type="ECO:0000259" key="1">
    <source>
        <dbReference type="Pfam" id="PF07603"/>
    </source>
</evidence>
<gene>
    <name evidence="2" type="ORF">GJ691_10115</name>
</gene>
<keyword evidence="3" id="KW-1185">Reference proteome</keyword>
<sequence length="415" mass="46785">MIMDHSAFYKITRLSGIYVILLAFLTVPIACSDDDDTTDSTDSTETETSETPTVTFVLTDTGQDVFYDADGNEISEPSEEDDYYGQDAQYTGRQSSFQDNGDGTVTDLNTGLVWQQTPDYSRYNYYDAFDYVDQLEVGGYDDWRLPTIKELYSLLYSNGELDATSTSNSQPYLYDEYFDFEYDSGASYAGQYWSSTKYVKGGLQTDNIEGAFGFNFADGHIKSYETGLYFDGTSGVFDPGCFVRAVRGEEGVYGVNDFIDNGDGTVTDNATGLMWQQVDDGNTYDWANALAYAKNSELAGYTDWRLPNTKELQSIVDYEKTTIPAIDETYFTCTDSDSWFWTSTTQGDFKYTACYIAFGYAYSRENSSATEYYDWHGSGAQRSDPKAGDPEDYLLESENADDLLRIENYVRLVRN</sequence>
<dbReference type="Proteomes" id="UP000443153">
    <property type="component" value="Unassembled WGS sequence"/>
</dbReference>
<dbReference type="PANTHER" id="PTHR35812:SF1">
    <property type="entry name" value="LIPOPROTEIN"/>
    <property type="match status" value="1"/>
</dbReference>
<accession>A0A6I2MT65</accession>
<dbReference type="OrthoDB" id="9793251at2"/>
<evidence type="ECO:0000313" key="2">
    <source>
        <dbReference type="EMBL" id="MRX64526.1"/>
    </source>
</evidence>
<dbReference type="Pfam" id="PF07603">
    <property type="entry name" value="Lcl_C"/>
    <property type="match status" value="2"/>
</dbReference>
<evidence type="ECO:0000313" key="3">
    <source>
        <dbReference type="Proteomes" id="UP000443153"/>
    </source>
</evidence>
<proteinExistence type="predicted"/>
<dbReference type="PANTHER" id="PTHR35812">
    <property type="entry name" value="LIPOPROTEIN"/>
    <property type="match status" value="1"/>
</dbReference>
<comment type="caution">
    <text evidence="2">The sequence shown here is derived from an EMBL/GenBank/DDBJ whole genome shotgun (WGS) entry which is preliminary data.</text>
</comment>
<reference evidence="2 3" key="1">
    <citation type="submission" date="2019-11" db="EMBL/GenBank/DDBJ databases">
        <title>Maribacter lutea sp. nov., a marine bacterium isolated from intertidal sand.</title>
        <authorList>
            <person name="Liu A."/>
        </authorList>
    </citation>
    <scope>NUCLEOTIDE SEQUENCE [LARGE SCALE GENOMIC DNA]</scope>
    <source>
        <strain evidence="2 3">RZ05</strain>
    </source>
</reference>
<dbReference type="EMBL" id="WKJH01000006">
    <property type="protein sequence ID" value="MRX64526.1"/>
    <property type="molecule type" value="Genomic_DNA"/>
</dbReference>
<organism evidence="2 3">
    <name type="scientific">Maribacter luteus</name>
    <dbReference type="NCBI Taxonomy" id="2594478"/>
    <lineage>
        <taxon>Bacteria</taxon>
        <taxon>Pseudomonadati</taxon>
        <taxon>Bacteroidota</taxon>
        <taxon>Flavobacteriia</taxon>
        <taxon>Flavobacteriales</taxon>
        <taxon>Flavobacteriaceae</taxon>
        <taxon>Maribacter</taxon>
    </lineage>
</organism>
<protein>
    <submittedName>
        <fullName evidence="2">DUF1566 domain-containing protein</fullName>
    </submittedName>
</protein>
<dbReference type="InterPro" id="IPR011460">
    <property type="entry name" value="Lcl_C"/>
</dbReference>